<comment type="caution">
    <text evidence="1">The sequence shown here is derived from an EMBL/GenBank/DDBJ whole genome shotgun (WGS) entry which is preliminary data.</text>
</comment>
<dbReference type="Proteomes" id="UP000077066">
    <property type="component" value="Unassembled WGS sequence"/>
</dbReference>
<dbReference type="Gene3D" id="1.10.10.10">
    <property type="entry name" value="Winged helix-like DNA-binding domain superfamily/Winged helix DNA-binding domain"/>
    <property type="match status" value="1"/>
</dbReference>
<sequence>MIPITMIRKIKGKNKIQELEKTYGTINNLKKLFKKDDENMLLYSDIEDWEYFINNPEEELEEGKTVFLENVSLGSIDLDLIKLIKNNDPKSISELAKLTNKDISNVQKKLNNLEKEGLLSFKQGLKNSKIPIVNYDKIEIAI</sequence>
<dbReference type="RefSeq" id="WP_066971877.1">
    <property type="nucleotide sequence ID" value="NZ_LWMT01000150.1"/>
</dbReference>
<name>A0A166CFM7_9EURY</name>
<evidence type="ECO:0000313" key="2">
    <source>
        <dbReference type="Proteomes" id="UP000077066"/>
    </source>
</evidence>
<dbReference type="AlphaFoldDB" id="A0A166CFM7"/>
<gene>
    <name evidence="1" type="ORF">MBFIL_08750</name>
</gene>
<dbReference type="Pfam" id="PF25212">
    <property type="entry name" value="HVO_A0114"/>
    <property type="match status" value="1"/>
</dbReference>
<proteinExistence type="predicted"/>
<dbReference type="EMBL" id="LWMT01000150">
    <property type="protein sequence ID" value="KZX14453.1"/>
    <property type="molecule type" value="Genomic_DNA"/>
</dbReference>
<evidence type="ECO:0000313" key="1">
    <source>
        <dbReference type="EMBL" id="KZX14453.1"/>
    </source>
</evidence>
<reference evidence="1 2" key="1">
    <citation type="submission" date="2016-04" db="EMBL/GenBank/DDBJ databases">
        <title>Genome sequence of Methanobrevibacter filiformis DSM 11501.</title>
        <authorList>
            <person name="Poehlein A."/>
            <person name="Seedorf H."/>
            <person name="Daniel R."/>
        </authorList>
    </citation>
    <scope>NUCLEOTIDE SEQUENCE [LARGE SCALE GENOMIC DNA]</scope>
    <source>
        <strain evidence="1 2">DSM 11501</strain>
    </source>
</reference>
<dbReference type="SUPFAM" id="SSF46785">
    <property type="entry name" value="Winged helix' DNA-binding domain"/>
    <property type="match status" value="1"/>
</dbReference>
<protein>
    <submittedName>
        <fullName evidence="1">Uncharacterized protein</fullName>
    </submittedName>
</protein>
<dbReference type="PATRIC" id="fig|55758.3.peg.984"/>
<keyword evidence="2" id="KW-1185">Reference proteome</keyword>
<dbReference type="InterPro" id="IPR036390">
    <property type="entry name" value="WH_DNA-bd_sf"/>
</dbReference>
<organism evidence="1 2">
    <name type="scientific">Methanobrevibacter filiformis</name>
    <dbReference type="NCBI Taxonomy" id="55758"/>
    <lineage>
        <taxon>Archaea</taxon>
        <taxon>Methanobacteriati</taxon>
        <taxon>Methanobacteriota</taxon>
        <taxon>Methanomada group</taxon>
        <taxon>Methanobacteria</taxon>
        <taxon>Methanobacteriales</taxon>
        <taxon>Methanobacteriaceae</taxon>
        <taxon>Methanobrevibacter</taxon>
    </lineage>
</organism>
<accession>A0A166CFM7</accession>
<dbReference type="InterPro" id="IPR036388">
    <property type="entry name" value="WH-like_DNA-bd_sf"/>
</dbReference>
<dbReference type="OrthoDB" id="325082at2157"/>